<dbReference type="KEGG" id="moz:MoryE10_19700"/>
<evidence type="ECO:0000313" key="3">
    <source>
        <dbReference type="Proteomes" id="UP000824988"/>
    </source>
</evidence>
<protein>
    <submittedName>
        <fullName evidence="2">Transporter</fullName>
    </submittedName>
</protein>
<feature type="transmembrane region" description="Helical" evidence="1">
    <location>
        <begin position="110"/>
        <end position="133"/>
    </location>
</feature>
<accession>A0A8D4VQ93</accession>
<gene>
    <name evidence="2" type="ORF">MoryE10_19700</name>
</gene>
<dbReference type="AlphaFoldDB" id="A0A8D4VQ93"/>
<dbReference type="RefSeq" id="WP_246598824.1">
    <property type="nucleotide sequence ID" value="NZ_AP019782.1"/>
</dbReference>
<dbReference type="InterPro" id="IPR046513">
    <property type="entry name" value="DUF6691"/>
</dbReference>
<keyword evidence="1" id="KW-0472">Membrane</keyword>
<dbReference type="EMBL" id="AP019782">
    <property type="protein sequence ID" value="BBL71364.1"/>
    <property type="molecule type" value="Genomic_DNA"/>
</dbReference>
<keyword evidence="1" id="KW-1133">Transmembrane helix</keyword>
<dbReference type="Proteomes" id="UP000824988">
    <property type="component" value="Chromosome"/>
</dbReference>
<keyword evidence="3" id="KW-1185">Reference proteome</keyword>
<keyword evidence="1" id="KW-0812">Transmembrane</keyword>
<reference evidence="2" key="1">
    <citation type="submission" date="2019-06" db="EMBL/GenBank/DDBJ databases">
        <title>Complete genome sequence of Methylogaea oryzae strain JCM16910.</title>
        <authorList>
            <person name="Asakawa S."/>
        </authorList>
    </citation>
    <scope>NUCLEOTIDE SEQUENCE</scope>
    <source>
        <strain evidence="2">E10</strain>
    </source>
</reference>
<sequence length="139" mass="14499">MRKQLPLLASFVCGLLFAAGLGIAGMTRPDKVIGFLDVAGAWDPTLAFVMGGALAVALPAFAWIRRQSHPLLAREFALPQKHGLEIRLVLGAALFGAGWGLAGYCPGPAIVSLATLQNGVVVFVAAMLAGLVLGTRLHR</sequence>
<dbReference type="Pfam" id="PF20398">
    <property type="entry name" value="DUF6691"/>
    <property type="match status" value="1"/>
</dbReference>
<feature type="transmembrane region" description="Helical" evidence="1">
    <location>
        <begin position="46"/>
        <end position="64"/>
    </location>
</feature>
<name>A0A8D4VQ93_9GAMM</name>
<proteinExistence type="predicted"/>
<feature type="transmembrane region" description="Helical" evidence="1">
    <location>
        <begin position="84"/>
        <end position="104"/>
    </location>
</feature>
<evidence type="ECO:0000313" key="2">
    <source>
        <dbReference type="EMBL" id="BBL71364.1"/>
    </source>
</evidence>
<evidence type="ECO:0000256" key="1">
    <source>
        <dbReference type="SAM" id="Phobius"/>
    </source>
</evidence>
<organism evidence="2 3">
    <name type="scientific">Methylogaea oryzae</name>
    <dbReference type="NCBI Taxonomy" id="1295382"/>
    <lineage>
        <taxon>Bacteria</taxon>
        <taxon>Pseudomonadati</taxon>
        <taxon>Pseudomonadota</taxon>
        <taxon>Gammaproteobacteria</taxon>
        <taxon>Methylococcales</taxon>
        <taxon>Methylococcaceae</taxon>
        <taxon>Methylogaea</taxon>
    </lineage>
</organism>